<evidence type="ECO:0000313" key="3">
    <source>
        <dbReference type="Proteomes" id="UP000036403"/>
    </source>
</evidence>
<dbReference type="InterPro" id="IPR027417">
    <property type="entry name" value="P-loop_NTPase"/>
</dbReference>
<evidence type="ECO:0000256" key="1">
    <source>
        <dbReference type="SAM" id="MobiDB-lite"/>
    </source>
</evidence>
<dbReference type="EMBL" id="LBMM01000859">
    <property type="protein sequence ID" value="KMQ97341.1"/>
    <property type="molecule type" value="Genomic_DNA"/>
</dbReference>
<comment type="caution">
    <text evidence="2">The sequence shown here is derived from an EMBL/GenBank/DDBJ whole genome shotgun (WGS) entry which is preliminary data.</text>
</comment>
<dbReference type="AlphaFoldDB" id="A0A0J7L3W3"/>
<protein>
    <submittedName>
        <fullName evidence="2">Uncharacterized protein</fullName>
    </submittedName>
</protein>
<sequence>MSKVLRLQLPLHNWQPRDFQLPAWRACRDPSIKTVILAWHRRAGKDDIALHHTAIKAMERKGNYWHMLPMQEQARKALWEAINPRTGRLRWEDAFGYNPKNRAADSSLIDHVDNQSMLLTFKNGSTWQLVGSNNKDALVGSGPVGMVSSESALEDPTAFAYLRPILMENNGWSMHVSTVRGKNHFYKRFTSYENNPAAFVQRLGAHDTHLFDTAALAQELRDYISEHGEVMGRALFEQEYLSSWEAAVVGAVWGPELASLSESGRAMPLAYDSRYPVDTSWDIGVNDTNVILFWQTQGNIVRLIDWYASSDTGLEHYAEVLANKSYYYGRHIGPHDIAVREWGSNGLSRIEMGKRLGLHFTRMPNIPKADAIAASSSLIKRMQVNVHDVDVDDPYMDCRLPLEMFKQYRYKYDGEKHILSKNPVHGPESHYADALQTYAIYAIGSTMNDRDRKAATLQGRQHEDAAAMHDTRLQRIHNLTGSRSQRGAWG</sequence>
<feature type="compositionally biased region" description="Polar residues" evidence="1">
    <location>
        <begin position="477"/>
        <end position="490"/>
    </location>
</feature>
<dbReference type="Proteomes" id="UP000036403">
    <property type="component" value="Unassembled WGS sequence"/>
</dbReference>
<feature type="region of interest" description="Disordered" evidence="1">
    <location>
        <begin position="458"/>
        <end position="490"/>
    </location>
</feature>
<evidence type="ECO:0000313" key="2">
    <source>
        <dbReference type="EMBL" id="KMQ97341.1"/>
    </source>
</evidence>
<organism evidence="2 3">
    <name type="scientific">Lasius niger</name>
    <name type="common">Black garden ant</name>
    <dbReference type="NCBI Taxonomy" id="67767"/>
    <lineage>
        <taxon>Eukaryota</taxon>
        <taxon>Metazoa</taxon>
        <taxon>Ecdysozoa</taxon>
        <taxon>Arthropoda</taxon>
        <taxon>Hexapoda</taxon>
        <taxon>Insecta</taxon>
        <taxon>Pterygota</taxon>
        <taxon>Neoptera</taxon>
        <taxon>Endopterygota</taxon>
        <taxon>Hymenoptera</taxon>
        <taxon>Apocrita</taxon>
        <taxon>Aculeata</taxon>
        <taxon>Formicoidea</taxon>
        <taxon>Formicidae</taxon>
        <taxon>Formicinae</taxon>
        <taxon>Lasius</taxon>
        <taxon>Lasius</taxon>
    </lineage>
</organism>
<name>A0A0J7L3W3_LASNI</name>
<feature type="compositionally biased region" description="Basic and acidic residues" evidence="1">
    <location>
        <begin position="458"/>
        <end position="473"/>
    </location>
</feature>
<dbReference type="PaxDb" id="67767-A0A0J7L3W3"/>
<gene>
    <name evidence="2" type="ORF">RF55_2314</name>
</gene>
<proteinExistence type="predicted"/>
<reference evidence="2 3" key="1">
    <citation type="submission" date="2015-04" db="EMBL/GenBank/DDBJ databases">
        <title>Lasius niger genome sequencing.</title>
        <authorList>
            <person name="Konorov E.A."/>
            <person name="Nikitin M.A."/>
            <person name="Kirill M.V."/>
            <person name="Chang P."/>
        </authorList>
    </citation>
    <scope>NUCLEOTIDE SEQUENCE [LARGE SCALE GENOMIC DNA]</scope>
    <source>
        <tissue evidence="2">Whole</tissue>
    </source>
</reference>
<dbReference type="Gene3D" id="3.40.50.300">
    <property type="entry name" value="P-loop containing nucleotide triphosphate hydrolases"/>
    <property type="match status" value="1"/>
</dbReference>
<accession>A0A0J7L3W3</accession>
<keyword evidence="3" id="KW-1185">Reference proteome</keyword>